<evidence type="ECO:0000313" key="3">
    <source>
        <dbReference type="EMBL" id="MBL0746731.1"/>
    </source>
</evidence>
<dbReference type="Proteomes" id="UP000636918">
    <property type="component" value="Unassembled WGS sequence"/>
</dbReference>
<accession>A0ABS1L4Y7</accession>
<dbReference type="RefSeq" id="WP_201933560.1">
    <property type="nucleotide sequence ID" value="NZ_JAERSG010000001.1"/>
</dbReference>
<sequence length="334" mass="37338">MGAPYVSIKRLADNSLAAMLSAVEVYNKPQMTYRDEVTVMLVVNSWELALKATLRQKNRSIFYPKQRGERYRSIGIDDALGRVSASDLWPAGVDGPAVTANIKALTEYRDRAIHLYNAQGLAAVIYPFLQQNVLNYRDFMLAKFKKDLADSMTWQLLPLGATAPSDAVQFMKVDRNATMVVEVEEFINELRKLMDAAENSSGDMSRVATVYDINMQSVKKMSSADLVVAVSPTADGQVVVRKTDPNQTHPYSATELLNKVNMKRNGRDLSSYDIQAICWKESLRENAKYAWKHSNGATHVWSGDALSYLASLSDEHYESVRSEYGAQRRTNAGS</sequence>
<protein>
    <submittedName>
        <fullName evidence="3">DUF3644 domain-containing protein</fullName>
    </submittedName>
</protein>
<feature type="domain" description="EC042-2821-like Restriction Endonuclease-like" evidence="2">
    <location>
        <begin position="244"/>
        <end position="313"/>
    </location>
</feature>
<evidence type="ECO:0000259" key="1">
    <source>
        <dbReference type="Pfam" id="PF12358"/>
    </source>
</evidence>
<dbReference type="Pfam" id="PF18740">
    <property type="entry name" value="EC042_2821"/>
    <property type="match status" value="1"/>
</dbReference>
<keyword evidence="4" id="KW-1185">Reference proteome</keyword>
<dbReference type="EMBL" id="JAERSG010000001">
    <property type="protein sequence ID" value="MBL0746731.1"/>
    <property type="molecule type" value="Genomic_DNA"/>
</dbReference>
<gene>
    <name evidence="3" type="ORF">JI751_03845</name>
</gene>
<reference evidence="3 4" key="1">
    <citation type="submission" date="2021-01" db="EMBL/GenBank/DDBJ databases">
        <title>Genome seq and assembly of Nocardiodes sp. G10.</title>
        <authorList>
            <person name="Chhetri G."/>
        </authorList>
    </citation>
    <scope>NUCLEOTIDE SEQUENCE [LARGE SCALE GENOMIC DNA]</scope>
    <source>
        <strain evidence="3 4">G10</strain>
    </source>
</reference>
<organism evidence="3 4">
    <name type="scientific">Nocardioides baculatus</name>
    <dbReference type="NCBI Taxonomy" id="2801337"/>
    <lineage>
        <taxon>Bacteria</taxon>
        <taxon>Bacillati</taxon>
        <taxon>Actinomycetota</taxon>
        <taxon>Actinomycetes</taxon>
        <taxon>Propionibacteriales</taxon>
        <taxon>Nocardioidaceae</taxon>
        <taxon>Nocardioides</taxon>
    </lineage>
</organism>
<name>A0ABS1L4Y7_9ACTN</name>
<feature type="domain" description="DUF3644" evidence="1">
    <location>
        <begin position="11"/>
        <end position="192"/>
    </location>
</feature>
<dbReference type="InterPro" id="IPR049530">
    <property type="entry name" value="EC042_2821"/>
</dbReference>
<evidence type="ECO:0000259" key="2">
    <source>
        <dbReference type="Pfam" id="PF18740"/>
    </source>
</evidence>
<evidence type="ECO:0000313" key="4">
    <source>
        <dbReference type="Proteomes" id="UP000636918"/>
    </source>
</evidence>
<dbReference type="InterPro" id="IPR022104">
    <property type="entry name" value="DUF3644"/>
</dbReference>
<comment type="caution">
    <text evidence="3">The sequence shown here is derived from an EMBL/GenBank/DDBJ whole genome shotgun (WGS) entry which is preliminary data.</text>
</comment>
<dbReference type="Pfam" id="PF12358">
    <property type="entry name" value="DUF3644"/>
    <property type="match status" value="1"/>
</dbReference>
<proteinExistence type="predicted"/>